<dbReference type="InterPro" id="IPR016040">
    <property type="entry name" value="NAD(P)-bd_dom"/>
</dbReference>
<dbReference type="InterPro" id="IPR036291">
    <property type="entry name" value="NAD(P)-bd_dom_sf"/>
</dbReference>
<keyword evidence="3" id="KW-1185">Reference proteome</keyword>
<reference evidence="2 3" key="1">
    <citation type="submission" date="2021-03" db="EMBL/GenBank/DDBJ databases">
        <title>Sequencing the genomes of 1000 actinobacteria strains.</title>
        <authorList>
            <person name="Klenk H.-P."/>
        </authorList>
    </citation>
    <scope>NUCLEOTIDE SEQUENCE [LARGE SCALE GENOMIC DNA]</scope>
    <source>
        <strain evidence="2 3">DSM 24221</strain>
    </source>
</reference>
<dbReference type="RefSeq" id="WP_165135258.1">
    <property type="nucleotide sequence ID" value="NZ_CP049253.1"/>
</dbReference>
<dbReference type="SUPFAM" id="SSF51735">
    <property type="entry name" value="NAD(P)-binding Rossmann-fold domains"/>
    <property type="match status" value="1"/>
</dbReference>
<gene>
    <name evidence="2" type="ORF">JOF34_001485</name>
</gene>
<organism evidence="2 3">
    <name type="scientific">Microbacterium amylolyticum</name>
    <dbReference type="NCBI Taxonomy" id="936337"/>
    <lineage>
        <taxon>Bacteria</taxon>
        <taxon>Bacillati</taxon>
        <taxon>Actinomycetota</taxon>
        <taxon>Actinomycetes</taxon>
        <taxon>Micrococcales</taxon>
        <taxon>Microbacteriaceae</taxon>
        <taxon>Microbacterium</taxon>
    </lineage>
</organism>
<dbReference type="PANTHER" id="PTHR43355:SF2">
    <property type="entry name" value="FLAVIN REDUCTASE (NADPH)"/>
    <property type="match status" value="1"/>
</dbReference>
<evidence type="ECO:0000313" key="2">
    <source>
        <dbReference type="EMBL" id="MBP2436899.1"/>
    </source>
</evidence>
<accession>A0ABS4ZHZ1</accession>
<dbReference type="Proteomes" id="UP001519362">
    <property type="component" value="Unassembled WGS sequence"/>
</dbReference>
<dbReference type="Pfam" id="PF13460">
    <property type="entry name" value="NAD_binding_10"/>
    <property type="match status" value="1"/>
</dbReference>
<dbReference type="Gene3D" id="3.40.50.720">
    <property type="entry name" value="NAD(P)-binding Rossmann-like Domain"/>
    <property type="match status" value="1"/>
</dbReference>
<evidence type="ECO:0000259" key="1">
    <source>
        <dbReference type="Pfam" id="PF13460"/>
    </source>
</evidence>
<dbReference type="InterPro" id="IPR051606">
    <property type="entry name" value="Polyketide_Oxido-like"/>
</dbReference>
<evidence type="ECO:0000313" key="3">
    <source>
        <dbReference type="Proteomes" id="UP001519362"/>
    </source>
</evidence>
<sequence length="214" mass="22154">MARIVILGGSGYAGTHLITEAASRGHDVTSLSRSLPAEQQENVTYVAGSLLDAEVRAEVLKNADVVISAIAPRGDMAGQTRAALAELAHDAAAAGVRIGIIGGAGSLQVSPGGPRVVDGPDFPDAFKPEALEMTAVLDDLRASDESLDWFFISPAGGFGSFAPGEKLGTFRVGGDVLLVDDEGNSFISGADFATAIIDEVEKPQHSRARFTVAY</sequence>
<protein>
    <submittedName>
        <fullName evidence="2">NADH-flavin reductase</fullName>
    </submittedName>
</protein>
<proteinExistence type="predicted"/>
<feature type="domain" description="NAD(P)-binding" evidence="1">
    <location>
        <begin position="8"/>
        <end position="156"/>
    </location>
</feature>
<dbReference type="PANTHER" id="PTHR43355">
    <property type="entry name" value="FLAVIN REDUCTASE (NADPH)"/>
    <property type="match status" value="1"/>
</dbReference>
<comment type="caution">
    <text evidence="2">The sequence shown here is derived from an EMBL/GenBank/DDBJ whole genome shotgun (WGS) entry which is preliminary data.</text>
</comment>
<name>A0ABS4ZHZ1_9MICO</name>
<dbReference type="EMBL" id="JAGIOL010000001">
    <property type="protein sequence ID" value="MBP2436899.1"/>
    <property type="molecule type" value="Genomic_DNA"/>
</dbReference>